<evidence type="ECO:0000313" key="1">
    <source>
        <dbReference type="EMBL" id="MCC2617874.1"/>
    </source>
</evidence>
<sequence>MRELDLPDNLQPLVEHLQIAHITWHGVAFQLPRFAIYSVIPNPVCQRYMFRDGKRIGLMKLKRYWVPLVDPLQGTLDEQPAYAVVVSHCKGNRFGLYAYPADYVNQQARLRADHPRVSQLVAPFV</sequence>
<proteinExistence type="predicted"/>
<protein>
    <submittedName>
        <fullName evidence="1">Uncharacterized protein</fullName>
    </submittedName>
</protein>
<name>A0ABS8GDI8_9ALTE</name>
<comment type="caution">
    <text evidence="1">The sequence shown here is derived from an EMBL/GenBank/DDBJ whole genome shotgun (WGS) entry which is preliminary data.</text>
</comment>
<keyword evidence="2" id="KW-1185">Reference proteome</keyword>
<accession>A0ABS8GDI8</accession>
<dbReference type="Proteomes" id="UP001520878">
    <property type="component" value="Unassembled WGS sequence"/>
</dbReference>
<gene>
    <name evidence="1" type="ORF">LJ739_16600</name>
</gene>
<dbReference type="RefSeq" id="WP_229162279.1">
    <property type="nucleotide sequence ID" value="NZ_JAJEWP010000006.1"/>
</dbReference>
<organism evidence="1 2">
    <name type="scientific">Fluctibacter halophilus</name>
    <dbReference type="NCBI Taxonomy" id="226011"/>
    <lineage>
        <taxon>Bacteria</taxon>
        <taxon>Pseudomonadati</taxon>
        <taxon>Pseudomonadota</taxon>
        <taxon>Gammaproteobacteria</taxon>
        <taxon>Alteromonadales</taxon>
        <taxon>Alteromonadaceae</taxon>
        <taxon>Fluctibacter</taxon>
    </lineage>
</organism>
<evidence type="ECO:0000313" key="2">
    <source>
        <dbReference type="Proteomes" id="UP001520878"/>
    </source>
</evidence>
<dbReference type="EMBL" id="JAJEWP010000006">
    <property type="protein sequence ID" value="MCC2617874.1"/>
    <property type="molecule type" value="Genomic_DNA"/>
</dbReference>
<reference evidence="1 2" key="1">
    <citation type="submission" date="2021-10" db="EMBL/GenBank/DDBJ databases">
        <title>Draft genome of Aestuariibacter halophilus JC2043.</title>
        <authorList>
            <person name="Emsley S.A."/>
            <person name="Pfannmuller K.M."/>
            <person name="Ushijima B."/>
            <person name="Saw J.H."/>
            <person name="Videau P."/>
        </authorList>
    </citation>
    <scope>NUCLEOTIDE SEQUENCE [LARGE SCALE GENOMIC DNA]</scope>
    <source>
        <strain evidence="1 2">JC2043</strain>
    </source>
</reference>